<feature type="region of interest" description="Disordered" evidence="5">
    <location>
        <begin position="594"/>
        <end position="632"/>
    </location>
</feature>
<feature type="compositionally biased region" description="Low complexity" evidence="5">
    <location>
        <begin position="732"/>
        <end position="758"/>
    </location>
</feature>
<keyword evidence="6" id="KW-0732">Signal</keyword>
<accession>A0A9P0I5Y2</accession>
<dbReference type="SUPFAM" id="SSF50494">
    <property type="entry name" value="Trypsin-like serine proteases"/>
    <property type="match status" value="1"/>
</dbReference>
<evidence type="ECO:0000256" key="2">
    <source>
        <dbReference type="ARBA" id="ARBA00022801"/>
    </source>
</evidence>
<feature type="chain" id="PRO_5040493847" description="Peptidase S1 domain-containing protein" evidence="6">
    <location>
        <begin position="23"/>
        <end position="876"/>
    </location>
</feature>
<feature type="compositionally biased region" description="Basic residues" evidence="5">
    <location>
        <begin position="787"/>
        <end position="804"/>
    </location>
</feature>
<organism evidence="8 9">
    <name type="scientific">Spodoptera littoralis</name>
    <name type="common">Egyptian cotton leafworm</name>
    <dbReference type="NCBI Taxonomy" id="7109"/>
    <lineage>
        <taxon>Eukaryota</taxon>
        <taxon>Metazoa</taxon>
        <taxon>Ecdysozoa</taxon>
        <taxon>Arthropoda</taxon>
        <taxon>Hexapoda</taxon>
        <taxon>Insecta</taxon>
        <taxon>Pterygota</taxon>
        <taxon>Neoptera</taxon>
        <taxon>Endopterygota</taxon>
        <taxon>Lepidoptera</taxon>
        <taxon>Glossata</taxon>
        <taxon>Ditrysia</taxon>
        <taxon>Noctuoidea</taxon>
        <taxon>Noctuidae</taxon>
        <taxon>Amphipyrinae</taxon>
        <taxon>Spodoptera</taxon>
    </lineage>
</organism>
<dbReference type="GO" id="GO:0006508">
    <property type="term" value="P:proteolysis"/>
    <property type="evidence" value="ECO:0007669"/>
    <property type="project" value="UniProtKB-KW"/>
</dbReference>
<dbReference type="EMBL" id="LR824552">
    <property type="protein sequence ID" value="CAH1640522.1"/>
    <property type="molecule type" value="Genomic_DNA"/>
</dbReference>
<dbReference type="SMART" id="SM00020">
    <property type="entry name" value="Tryp_SPc"/>
    <property type="match status" value="1"/>
</dbReference>
<protein>
    <recommendedName>
        <fullName evidence="7">Peptidase S1 domain-containing protein</fullName>
    </recommendedName>
</protein>
<feature type="compositionally biased region" description="Basic and acidic residues" evidence="5">
    <location>
        <begin position="721"/>
        <end position="731"/>
    </location>
</feature>
<dbReference type="Proteomes" id="UP001153321">
    <property type="component" value="Chromosome 21"/>
</dbReference>
<dbReference type="Gene3D" id="2.40.10.10">
    <property type="entry name" value="Trypsin-like serine proteases"/>
    <property type="match status" value="1"/>
</dbReference>
<feature type="compositionally biased region" description="Low complexity" evidence="5">
    <location>
        <begin position="766"/>
        <end position="786"/>
    </location>
</feature>
<dbReference type="CDD" id="cd00190">
    <property type="entry name" value="Tryp_SPc"/>
    <property type="match status" value="1"/>
</dbReference>
<feature type="compositionally biased region" description="Polar residues" evidence="5">
    <location>
        <begin position="598"/>
        <end position="609"/>
    </location>
</feature>
<evidence type="ECO:0000256" key="5">
    <source>
        <dbReference type="SAM" id="MobiDB-lite"/>
    </source>
</evidence>
<feature type="compositionally biased region" description="Low complexity" evidence="5">
    <location>
        <begin position="805"/>
        <end position="816"/>
    </location>
</feature>
<evidence type="ECO:0000256" key="3">
    <source>
        <dbReference type="ARBA" id="ARBA00022825"/>
    </source>
</evidence>
<evidence type="ECO:0000256" key="4">
    <source>
        <dbReference type="ARBA" id="ARBA00023157"/>
    </source>
</evidence>
<dbReference type="PROSITE" id="PS50240">
    <property type="entry name" value="TRYPSIN_DOM"/>
    <property type="match status" value="1"/>
</dbReference>
<reference evidence="8" key="1">
    <citation type="submission" date="2022-02" db="EMBL/GenBank/DDBJ databases">
        <authorList>
            <person name="King R."/>
        </authorList>
    </citation>
    <scope>NUCLEOTIDE SEQUENCE</scope>
</reference>
<evidence type="ECO:0000256" key="6">
    <source>
        <dbReference type="SAM" id="SignalP"/>
    </source>
</evidence>
<feature type="signal peptide" evidence="6">
    <location>
        <begin position="1"/>
        <end position="22"/>
    </location>
</feature>
<feature type="compositionally biased region" description="Polar residues" evidence="5">
    <location>
        <begin position="618"/>
        <end position="629"/>
    </location>
</feature>
<evidence type="ECO:0000313" key="8">
    <source>
        <dbReference type="EMBL" id="CAH1640522.1"/>
    </source>
</evidence>
<sequence length="876" mass="99660">MSCTKNNILYFIILSILVQVRSLVEVPSEEVVEIVAVESSIRKVTNGIFSALRLEDVKHKTRIKEFSTIHNFFVTITLQDQTNLKEIAGLVKVDNVDNKTQHFITQVNEVLNEDNKSNETEDDVYVTTHIETFIKKLEYLKDKYGFANNYPSFNVNAQILQHLKEEVSKNRTQEEDDSDNNLLSDLEYWQPSGRRIYQGHREKITRFPFVASVLFFNKFQCGGSIIKSDLVITSASCLQLAWNNRFFRENPAFLSVQVGCELYEGGDENIPIQEVYFHPDYDPKNLRNNLAIMRLLRVLRFGKRVKKIKKINFDREASPLASNTDGITIIGWGAKTTSNIINSVWSNRLSYAVLDFYPLKECQDVYSKEFVTYKNFCAGFFSKGGGACNRDVGGPGVAYGTLVGVVSFGSPNCGAPDSPTVFTKLGYYKTWIEEIMEMKPRTSILKTTLRSTRHSYRVDHYMTTPASYSLEPVTMTKLKSEPYSITPMPIKSIDALRALDDNNLFKEFITTMFGSEEVKEYLDQYEYETDTDDEEKLDMEAQKVLDMIRINTGTSTVRTTPKISITGHQQATTEDDEDYKLGSIRMVTAIENFEKPDSSGSDDSNESQTPLPPKSFIDYTTSSKTQTPDSAEKVEEKIAKLIDEIDIQELLKSESGDTSADLVMKNKTVASSHVQMNKGVGKVPADDISGDGDDDDDDDVDNEDDDDDKAGSEGLYLDMLDLTHKVTEKSQKQPQKQPQQQSQKQPQKQIQKQPQNLHQQKRYKQKPYQQQPQHPQKQHCQNQNKNQQKHHKQQVHQPKSRQLKIHQQQQQKSSEQGLSIPSPTFRDFTFRQNESYSSGSILDIFSQTDLMELLTEVVADATKSNPSVSDNVSGVW</sequence>
<dbReference type="InterPro" id="IPR009003">
    <property type="entry name" value="Peptidase_S1_PA"/>
</dbReference>
<dbReference type="GO" id="GO:0004252">
    <property type="term" value="F:serine-type endopeptidase activity"/>
    <property type="evidence" value="ECO:0007669"/>
    <property type="project" value="InterPro"/>
</dbReference>
<dbReference type="InterPro" id="IPR043504">
    <property type="entry name" value="Peptidase_S1_PA_chymotrypsin"/>
</dbReference>
<keyword evidence="3" id="KW-0720">Serine protease</keyword>
<feature type="domain" description="Peptidase S1" evidence="7">
    <location>
        <begin position="196"/>
        <end position="437"/>
    </location>
</feature>
<evidence type="ECO:0000313" key="9">
    <source>
        <dbReference type="Proteomes" id="UP001153321"/>
    </source>
</evidence>
<gene>
    <name evidence="8" type="ORF">SPLIT_LOCUS5878</name>
</gene>
<dbReference type="AlphaFoldDB" id="A0A9P0I5Y2"/>
<keyword evidence="9" id="KW-1185">Reference proteome</keyword>
<feature type="region of interest" description="Disordered" evidence="5">
    <location>
        <begin position="672"/>
        <end position="825"/>
    </location>
</feature>
<dbReference type="PANTHER" id="PTHR24276">
    <property type="entry name" value="POLYSERASE-RELATED"/>
    <property type="match status" value="1"/>
</dbReference>
<evidence type="ECO:0000256" key="1">
    <source>
        <dbReference type="ARBA" id="ARBA00022670"/>
    </source>
</evidence>
<dbReference type="Pfam" id="PF00089">
    <property type="entry name" value="Trypsin"/>
    <property type="match status" value="1"/>
</dbReference>
<dbReference type="InterPro" id="IPR050430">
    <property type="entry name" value="Peptidase_S1"/>
</dbReference>
<proteinExistence type="predicted"/>
<evidence type="ECO:0000259" key="7">
    <source>
        <dbReference type="PROSITE" id="PS50240"/>
    </source>
</evidence>
<name>A0A9P0I5Y2_SPOLI</name>
<dbReference type="PANTHER" id="PTHR24276:SF91">
    <property type="entry name" value="AT26814P-RELATED"/>
    <property type="match status" value="1"/>
</dbReference>
<dbReference type="InterPro" id="IPR001254">
    <property type="entry name" value="Trypsin_dom"/>
</dbReference>
<keyword evidence="1" id="KW-0645">Protease</keyword>
<keyword evidence="2" id="KW-0378">Hydrolase</keyword>
<feature type="compositionally biased region" description="Acidic residues" evidence="5">
    <location>
        <begin position="688"/>
        <end position="708"/>
    </location>
</feature>
<keyword evidence="4" id="KW-1015">Disulfide bond</keyword>